<dbReference type="EMBL" id="CAJVCH010269767">
    <property type="protein sequence ID" value="CAG7734470.1"/>
    <property type="molecule type" value="Genomic_DNA"/>
</dbReference>
<keyword evidence="4" id="KW-1185">Reference proteome</keyword>
<dbReference type="OrthoDB" id="10444382at2759"/>
<gene>
    <name evidence="3" type="ORF">AFUS01_LOCUS22858</name>
</gene>
<evidence type="ECO:0000256" key="2">
    <source>
        <dbReference type="SAM" id="MobiDB-lite"/>
    </source>
</evidence>
<feature type="region of interest" description="Disordered" evidence="2">
    <location>
        <begin position="53"/>
        <end position="105"/>
    </location>
</feature>
<accession>A0A8J2KY15</accession>
<organism evidence="3 4">
    <name type="scientific">Allacma fusca</name>
    <dbReference type="NCBI Taxonomy" id="39272"/>
    <lineage>
        <taxon>Eukaryota</taxon>
        <taxon>Metazoa</taxon>
        <taxon>Ecdysozoa</taxon>
        <taxon>Arthropoda</taxon>
        <taxon>Hexapoda</taxon>
        <taxon>Collembola</taxon>
        <taxon>Symphypleona</taxon>
        <taxon>Sminthuridae</taxon>
        <taxon>Allacma</taxon>
    </lineage>
</organism>
<dbReference type="Proteomes" id="UP000708208">
    <property type="component" value="Unassembled WGS sequence"/>
</dbReference>
<dbReference type="AlphaFoldDB" id="A0A8J2KY15"/>
<feature type="coiled-coil region" evidence="1">
    <location>
        <begin position="394"/>
        <end position="435"/>
    </location>
</feature>
<feature type="region of interest" description="Disordered" evidence="2">
    <location>
        <begin position="1"/>
        <end position="24"/>
    </location>
</feature>
<reference evidence="3" key="1">
    <citation type="submission" date="2021-06" db="EMBL/GenBank/DDBJ databases">
        <authorList>
            <person name="Hodson N. C."/>
            <person name="Mongue J. A."/>
            <person name="Jaron S. K."/>
        </authorList>
    </citation>
    <scope>NUCLEOTIDE SEQUENCE</scope>
</reference>
<sequence>MAAKKGKNAKGKKGKKGKDKSRGSLRKFNLDLFGILTFTRFYGSEWEDFMYAGNKKNKGKKGAKAPKKGKKGKSKKKEKPEEVPNLPKFPPVKEPKQKGKLKPLPDNFKVAKPVVLPMGTHGYKHKTTRKERSLTEGGSVRDVLCGPKYPLPPRPQPHGGVFGDIKCPSCKTEDHLLRTNYGVLHKKMRKLIDNQFDKAQYILQYLIDHANLAMEYYRDHISSVLDEMGPILDALDESEWEEHNEVKKLKDKWKELRQELDELKKELKKLKQNRAEEIRKALEAKQKEVDEAEARLRQLEQELQEALDELNEWRTNALGRLQGPADEIARRLAYLRAVQKSILRERDDLRDLLGWETKLATQKTVEEMERIIAEDIDHVLKWMNPAWFRLVLENRKLLEELEGLTAENQLLELEVDALKRQCDKMDNDKIHLERIKTWKIRPLNLPGLVDRYLRTRDKIQLHDYPITNLIHE</sequence>
<protein>
    <submittedName>
        <fullName evidence="3">Uncharacterized protein</fullName>
    </submittedName>
</protein>
<keyword evidence="1" id="KW-0175">Coiled coil</keyword>
<feature type="compositionally biased region" description="Basic residues" evidence="2">
    <location>
        <begin position="55"/>
        <end position="77"/>
    </location>
</feature>
<evidence type="ECO:0000313" key="4">
    <source>
        <dbReference type="Proteomes" id="UP000708208"/>
    </source>
</evidence>
<proteinExistence type="predicted"/>
<feature type="coiled-coil region" evidence="1">
    <location>
        <begin position="246"/>
        <end position="316"/>
    </location>
</feature>
<evidence type="ECO:0000256" key="1">
    <source>
        <dbReference type="SAM" id="Coils"/>
    </source>
</evidence>
<comment type="caution">
    <text evidence="3">The sequence shown here is derived from an EMBL/GenBank/DDBJ whole genome shotgun (WGS) entry which is preliminary data.</text>
</comment>
<name>A0A8J2KY15_9HEXA</name>
<evidence type="ECO:0000313" key="3">
    <source>
        <dbReference type="EMBL" id="CAG7734470.1"/>
    </source>
</evidence>